<dbReference type="EMBL" id="JANUCQ010000003">
    <property type="protein sequence ID" value="MCS3922592.1"/>
    <property type="molecule type" value="Genomic_DNA"/>
</dbReference>
<comment type="caution">
    <text evidence="1">The sequence shown here is derived from an EMBL/GenBank/DDBJ whole genome shotgun (WGS) entry which is preliminary data.</text>
</comment>
<gene>
    <name evidence="1" type="ORF">M2325_001288</name>
</gene>
<reference evidence="1" key="1">
    <citation type="submission" date="2022-08" db="EMBL/GenBank/DDBJ databases">
        <title>Genomic Encyclopedia of Type Strains, Phase V (KMG-V): Genome sequencing to study the core and pangenomes of soil and plant-associated prokaryotes.</title>
        <authorList>
            <person name="Whitman W."/>
        </authorList>
    </citation>
    <scope>NUCLEOTIDE SEQUENCE</scope>
    <source>
        <strain evidence="1">PS</strain>
    </source>
</reference>
<accession>A0ABT2EXD4</accession>
<name>A0ABT2EXD4_METVO</name>
<organism evidence="1 2">
    <name type="scientific">Methanococcus voltae PS</name>
    <dbReference type="NCBI Taxonomy" id="523842"/>
    <lineage>
        <taxon>Archaea</taxon>
        <taxon>Methanobacteriati</taxon>
        <taxon>Methanobacteriota</taxon>
        <taxon>Methanomada group</taxon>
        <taxon>Methanococci</taxon>
        <taxon>Methanococcales</taxon>
        <taxon>Methanococcaceae</taxon>
        <taxon>Methanococcus</taxon>
    </lineage>
</organism>
<dbReference type="Proteomes" id="UP001140258">
    <property type="component" value="Unassembled WGS sequence"/>
</dbReference>
<evidence type="ECO:0000313" key="2">
    <source>
        <dbReference type="Proteomes" id="UP001140258"/>
    </source>
</evidence>
<dbReference type="RefSeq" id="WP_259052215.1">
    <property type="nucleotide sequence ID" value="NZ_JANUCQ010000003.1"/>
</dbReference>
<evidence type="ECO:0000313" key="1">
    <source>
        <dbReference type="EMBL" id="MCS3922592.1"/>
    </source>
</evidence>
<keyword evidence="2" id="KW-1185">Reference proteome</keyword>
<proteinExistence type="predicted"/>
<sequence>MVRNVGKINKKKGAFYYVDKEGNVVEKSRSEMTKKKSKKK</sequence>
<protein>
    <submittedName>
        <fullName evidence="1">Uncharacterized protein</fullName>
    </submittedName>
</protein>